<dbReference type="EC" id="2.1.1.193" evidence="3 12"/>
<keyword evidence="7 12" id="KW-0489">Methyltransferase</keyword>
<dbReference type="InterPro" id="IPR029026">
    <property type="entry name" value="tRNA_m1G_MTases_N"/>
</dbReference>
<evidence type="ECO:0000256" key="6">
    <source>
        <dbReference type="ARBA" id="ARBA00022552"/>
    </source>
</evidence>
<feature type="domain" description="Ribosomal RNA small subunit methyltransferase E methyltransferase" evidence="13">
    <location>
        <begin position="73"/>
        <end position="242"/>
    </location>
</feature>
<evidence type="ECO:0000256" key="7">
    <source>
        <dbReference type="ARBA" id="ARBA00022603"/>
    </source>
</evidence>
<dbReference type="Pfam" id="PF20260">
    <property type="entry name" value="PUA_4"/>
    <property type="match status" value="1"/>
</dbReference>
<evidence type="ECO:0000256" key="11">
    <source>
        <dbReference type="ARBA" id="ARBA00047944"/>
    </source>
</evidence>
<keyword evidence="6 12" id="KW-0698">rRNA processing</keyword>
<dbReference type="NCBIfam" id="NF008691">
    <property type="entry name" value="PRK11713.1-4"/>
    <property type="match status" value="1"/>
</dbReference>
<dbReference type="AlphaFoldDB" id="A0A1D7QU93"/>
<keyword evidence="16" id="KW-1185">Reference proteome</keyword>
<dbReference type="Proteomes" id="UP000094463">
    <property type="component" value="Chromosome"/>
</dbReference>
<dbReference type="SUPFAM" id="SSF88697">
    <property type="entry name" value="PUA domain-like"/>
    <property type="match status" value="1"/>
</dbReference>
<dbReference type="SUPFAM" id="SSF75217">
    <property type="entry name" value="alpha/beta knot"/>
    <property type="match status" value="1"/>
</dbReference>
<evidence type="ECO:0000313" key="16">
    <source>
        <dbReference type="Proteomes" id="UP000094463"/>
    </source>
</evidence>
<dbReference type="KEGG" id="bbev:BBEV_1213"/>
<evidence type="ECO:0000259" key="14">
    <source>
        <dbReference type="Pfam" id="PF20260"/>
    </source>
</evidence>
<dbReference type="NCBIfam" id="NF008692">
    <property type="entry name" value="PRK11713.1-5"/>
    <property type="match status" value="1"/>
</dbReference>
<dbReference type="Gene3D" id="2.40.240.20">
    <property type="entry name" value="Hypothetical PUA domain-like, domain 1"/>
    <property type="match status" value="1"/>
</dbReference>
<dbReference type="PANTHER" id="PTHR30027">
    <property type="entry name" value="RIBOSOMAL RNA SMALL SUBUNIT METHYLTRANSFERASE E"/>
    <property type="match status" value="1"/>
</dbReference>
<dbReference type="PATRIC" id="fig|632773.3.peg.1285"/>
<comment type="similarity">
    <text evidence="2 12">Belongs to the RNA methyltransferase RsmE family.</text>
</comment>
<evidence type="ECO:0000259" key="13">
    <source>
        <dbReference type="Pfam" id="PF04452"/>
    </source>
</evidence>
<dbReference type="GO" id="GO:0005737">
    <property type="term" value="C:cytoplasm"/>
    <property type="evidence" value="ECO:0007669"/>
    <property type="project" value="UniProtKB-SubCell"/>
</dbReference>
<dbReference type="EMBL" id="CP012502">
    <property type="protein sequence ID" value="AOM82581.1"/>
    <property type="molecule type" value="Genomic_DNA"/>
</dbReference>
<accession>A0A1D7QU93</accession>
<dbReference type="InterPro" id="IPR029028">
    <property type="entry name" value="Alpha/beta_knot_MTases"/>
</dbReference>
<reference evidence="15 16" key="1">
    <citation type="submission" date="2015-08" db="EMBL/GenBank/DDBJ databases">
        <title>The complete genome sequence of Bacillus beveridgei MLTeJB.</title>
        <authorList>
            <person name="Hanson T.E."/>
            <person name="Mesa C."/>
            <person name="Basesman S.M."/>
            <person name="Oremland R.S."/>
        </authorList>
    </citation>
    <scope>NUCLEOTIDE SEQUENCE [LARGE SCALE GENOMIC DNA]</scope>
    <source>
        <strain evidence="15 16">MLTeJB</strain>
    </source>
</reference>
<dbReference type="PIRSF" id="PIRSF015601">
    <property type="entry name" value="MTase_slr0722"/>
    <property type="match status" value="1"/>
</dbReference>
<comment type="catalytic activity">
    <reaction evidence="11 12">
        <text>uridine(1498) in 16S rRNA + S-adenosyl-L-methionine = N(3)-methyluridine(1498) in 16S rRNA + S-adenosyl-L-homocysteine + H(+)</text>
        <dbReference type="Rhea" id="RHEA:42920"/>
        <dbReference type="Rhea" id="RHEA-COMP:10283"/>
        <dbReference type="Rhea" id="RHEA-COMP:10284"/>
        <dbReference type="ChEBI" id="CHEBI:15378"/>
        <dbReference type="ChEBI" id="CHEBI:57856"/>
        <dbReference type="ChEBI" id="CHEBI:59789"/>
        <dbReference type="ChEBI" id="CHEBI:65315"/>
        <dbReference type="ChEBI" id="CHEBI:74502"/>
        <dbReference type="EC" id="2.1.1.193"/>
    </reaction>
</comment>
<keyword evidence="8 12" id="KW-0808">Transferase</keyword>
<dbReference type="InterPro" id="IPR015947">
    <property type="entry name" value="PUA-like_sf"/>
</dbReference>
<evidence type="ECO:0000256" key="3">
    <source>
        <dbReference type="ARBA" id="ARBA00012328"/>
    </source>
</evidence>
<evidence type="ECO:0000256" key="1">
    <source>
        <dbReference type="ARBA" id="ARBA00004496"/>
    </source>
</evidence>
<keyword evidence="9 12" id="KW-0949">S-adenosyl-L-methionine</keyword>
<evidence type="ECO:0000256" key="5">
    <source>
        <dbReference type="ARBA" id="ARBA00022490"/>
    </source>
</evidence>
<dbReference type="FunFam" id="3.40.1280.10:FF:000020">
    <property type="entry name" value="Ribosomal RNA small subunit methyltransferase E"/>
    <property type="match status" value="1"/>
</dbReference>
<evidence type="ECO:0000313" key="15">
    <source>
        <dbReference type="EMBL" id="AOM82581.1"/>
    </source>
</evidence>
<dbReference type="GO" id="GO:0070042">
    <property type="term" value="F:rRNA (uridine-N3-)-methyltransferase activity"/>
    <property type="evidence" value="ECO:0007669"/>
    <property type="project" value="TreeGrafter"/>
</dbReference>
<evidence type="ECO:0000256" key="9">
    <source>
        <dbReference type="ARBA" id="ARBA00022691"/>
    </source>
</evidence>
<evidence type="ECO:0000256" key="10">
    <source>
        <dbReference type="ARBA" id="ARBA00025699"/>
    </source>
</evidence>
<dbReference type="InterPro" id="IPR046886">
    <property type="entry name" value="RsmE_MTase_dom"/>
</dbReference>
<dbReference type="RefSeq" id="WP_069364653.1">
    <property type="nucleotide sequence ID" value="NZ_CP012502.1"/>
</dbReference>
<organism evidence="15 16">
    <name type="scientific">Salisediminibacterium beveridgei</name>
    <dbReference type="NCBI Taxonomy" id="632773"/>
    <lineage>
        <taxon>Bacteria</taxon>
        <taxon>Bacillati</taxon>
        <taxon>Bacillota</taxon>
        <taxon>Bacilli</taxon>
        <taxon>Bacillales</taxon>
        <taxon>Bacillaceae</taxon>
        <taxon>Salisediminibacterium</taxon>
    </lineage>
</organism>
<dbReference type="Pfam" id="PF04452">
    <property type="entry name" value="Methyltrans_RNA"/>
    <property type="match status" value="1"/>
</dbReference>
<dbReference type="InterPro" id="IPR046887">
    <property type="entry name" value="RsmE_PUA-like"/>
</dbReference>
<dbReference type="Gene3D" id="3.40.1280.10">
    <property type="match status" value="1"/>
</dbReference>
<sequence length="250" mass="27811">MQRYFLATENFKGDLVRLTGDEAHHIARVMRMAADDQIICCNESGKSAIVELTQVEKEEVYGRIRQWLDENSELPVEVTLAQGLPKGDKLEMIIQKATELGVTAITPVAMARSIVKLDPKKAAKKQERWKKIAKEAAEQSHRQRVPEIQSVQTLKELIKQAGPFDLVLAAYEEEGKSGNHEGLPELLSGVQEGSRILFVIGPEGGFSSEEIVMLKDAGIFPVSLGPRILRTETAGLYSLSVLSYHFELLR</sequence>
<dbReference type="GO" id="GO:0070475">
    <property type="term" value="P:rRNA base methylation"/>
    <property type="evidence" value="ECO:0007669"/>
    <property type="project" value="TreeGrafter"/>
</dbReference>
<proteinExistence type="inferred from homology"/>
<dbReference type="NCBIfam" id="TIGR00046">
    <property type="entry name" value="RsmE family RNA methyltransferase"/>
    <property type="match status" value="1"/>
</dbReference>
<evidence type="ECO:0000256" key="4">
    <source>
        <dbReference type="ARBA" id="ARBA00013673"/>
    </source>
</evidence>
<feature type="domain" description="Ribosomal RNA small subunit methyltransferase E PUA-like" evidence="14">
    <location>
        <begin position="18"/>
        <end position="64"/>
    </location>
</feature>
<gene>
    <name evidence="15" type="primary">rsmE</name>
    <name evidence="15" type="ORF">BBEV_1213</name>
</gene>
<evidence type="ECO:0000256" key="8">
    <source>
        <dbReference type="ARBA" id="ARBA00022679"/>
    </source>
</evidence>
<keyword evidence="5 12" id="KW-0963">Cytoplasm</keyword>
<comment type="function">
    <text evidence="10 12">Specifically methylates the N3 position of the uracil ring of uridine 1498 (m3U1498) in 16S rRNA. Acts on the fully assembled 30S ribosomal subunit.</text>
</comment>
<dbReference type="InterPro" id="IPR006700">
    <property type="entry name" value="RsmE"/>
</dbReference>
<comment type="subcellular location">
    <subcellularLocation>
        <location evidence="1 12">Cytoplasm</location>
    </subcellularLocation>
</comment>
<dbReference type="PANTHER" id="PTHR30027:SF3">
    <property type="entry name" value="16S RRNA (URACIL(1498)-N(3))-METHYLTRANSFERASE"/>
    <property type="match status" value="1"/>
</dbReference>
<name>A0A1D7QU93_9BACI</name>
<evidence type="ECO:0000256" key="12">
    <source>
        <dbReference type="PIRNR" id="PIRNR015601"/>
    </source>
</evidence>
<dbReference type="CDD" id="cd18084">
    <property type="entry name" value="RsmE-like"/>
    <property type="match status" value="1"/>
</dbReference>
<protein>
    <recommendedName>
        <fullName evidence="4 12">Ribosomal RNA small subunit methyltransferase E</fullName>
        <ecNumber evidence="3 12">2.1.1.193</ecNumber>
    </recommendedName>
</protein>
<dbReference type="STRING" id="632773.BBEV_1213"/>
<evidence type="ECO:0000256" key="2">
    <source>
        <dbReference type="ARBA" id="ARBA00005528"/>
    </source>
</evidence>
<dbReference type="OrthoDB" id="9815641at2"/>